<dbReference type="AlphaFoldDB" id="A0A495MJ11"/>
<dbReference type="OrthoDB" id="1423276at2"/>
<accession>A0A495MJ11</accession>
<dbReference type="EMBL" id="RBLC01000001">
    <property type="protein sequence ID" value="RKS25408.1"/>
    <property type="molecule type" value="Genomic_DNA"/>
</dbReference>
<evidence type="ECO:0000313" key="1">
    <source>
        <dbReference type="EMBL" id="RKS25408.1"/>
    </source>
</evidence>
<keyword evidence="2" id="KW-1185">Reference proteome</keyword>
<gene>
    <name evidence="1" type="ORF">CLV94_0438</name>
</gene>
<protein>
    <submittedName>
        <fullName evidence="1">Uncharacterized protein</fullName>
    </submittedName>
</protein>
<sequence>MKLELLSNSSGNWDIYRMIEEKTSAAFIIRFPKMNIGETKINSYINNYKIIHDLGLPTLVIVEKVTCCCGKLGIKTEDLNYSKDTIYVTHNSVYSDSRKKVDELSQSFNKITLDKKISEYEEFRYRNKLKEITNFYEFIKSTKEKLKVASEHSIHIDYDSYFFGTSNKSKSSEIDYKIVDLDNIFANKDQSFNEIHNYNINEFHDAINGFIKYFVESKNQSLYYENATTFLKK</sequence>
<comment type="caution">
    <text evidence="1">The sequence shown here is derived from an EMBL/GenBank/DDBJ whole genome shotgun (WGS) entry which is preliminary data.</text>
</comment>
<proteinExistence type="predicted"/>
<reference evidence="1 2" key="1">
    <citation type="submission" date="2018-10" db="EMBL/GenBank/DDBJ databases">
        <title>Genomic Encyclopedia of Archaeal and Bacterial Type Strains, Phase II (KMG-II): from individual species to whole genera.</title>
        <authorList>
            <person name="Goeker M."/>
        </authorList>
    </citation>
    <scope>NUCLEOTIDE SEQUENCE [LARGE SCALE GENOMIC DNA]</scope>
    <source>
        <strain evidence="1 2">DSM 29537</strain>
    </source>
</reference>
<evidence type="ECO:0000313" key="2">
    <source>
        <dbReference type="Proteomes" id="UP000277579"/>
    </source>
</evidence>
<name>A0A495MJ11_9FLAO</name>
<dbReference type="Proteomes" id="UP000277579">
    <property type="component" value="Unassembled WGS sequence"/>
</dbReference>
<organism evidence="1 2">
    <name type="scientific">Flavobacterium endophyticum</name>
    <dbReference type="NCBI Taxonomy" id="1540163"/>
    <lineage>
        <taxon>Bacteria</taxon>
        <taxon>Pseudomonadati</taxon>
        <taxon>Bacteroidota</taxon>
        <taxon>Flavobacteriia</taxon>
        <taxon>Flavobacteriales</taxon>
        <taxon>Flavobacteriaceae</taxon>
        <taxon>Flavobacterium</taxon>
    </lineage>
</organism>
<dbReference type="RefSeq" id="WP_147406557.1">
    <property type="nucleotide sequence ID" value="NZ_RBLC01000001.1"/>
</dbReference>